<feature type="domain" description="Ketoreductase" evidence="3">
    <location>
        <begin position="81"/>
        <end position="262"/>
    </location>
</feature>
<accession>A0A8S3UGT1</accession>
<dbReference type="InterPro" id="IPR050091">
    <property type="entry name" value="PKS_NRPS_Biosynth_Enz"/>
</dbReference>
<comment type="caution">
    <text evidence="4">The sequence shown here is derived from an EMBL/GenBank/DDBJ whole genome shotgun (WGS) entry which is preliminary data.</text>
</comment>
<evidence type="ECO:0000259" key="3">
    <source>
        <dbReference type="SMART" id="SM00822"/>
    </source>
</evidence>
<dbReference type="EMBL" id="CAJPWZ010002772">
    <property type="protein sequence ID" value="CAG2245467.1"/>
    <property type="molecule type" value="Genomic_DNA"/>
</dbReference>
<evidence type="ECO:0000256" key="1">
    <source>
        <dbReference type="ARBA" id="ARBA00022450"/>
    </source>
</evidence>
<dbReference type="AlphaFoldDB" id="A0A8S3UGT1"/>
<proteinExistence type="predicted"/>
<dbReference type="InterPro" id="IPR057326">
    <property type="entry name" value="KR_dom"/>
</dbReference>
<dbReference type="InterPro" id="IPR013968">
    <property type="entry name" value="PKS_KR"/>
</dbReference>
<sequence length="301" mass="34288">MNNIRVKLVLIDDILSAGYITRISPYIYKFVNRYLKHISNISAETTYVLHIPCQTFSMAFENLSRYNFVKTPPDVLFRKDCCYVVVCGLTGLSWEKVNFIASSGAGEVVSLSRRSIDVNLQNEVDKVSKRTQCRIRALSTDITMLDDLRRVFQEISETTNFKIKGIFQGAGILRDTLSSRMNERQLHNVLKPKILGTWNLHLVSREYPLDYFVMHSSMTSVMGNIGQSNYGAANAFMDCLSHFRQLNGLCGQSINWGPLEVGMLKNNTSTEQILKDQGYFPLSVSDIFTCLRKIFIVTQFK</sequence>
<evidence type="ECO:0000256" key="2">
    <source>
        <dbReference type="ARBA" id="ARBA00022553"/>
    </source>
</evidence>
<dbReference type="SUPFAM" id="SSF51735">
    <property type="entry name" value="NAD(P)-binding Rossmann-fold domains"/>
    <property type="match status" value="1"/>
</dbReference>
<dbReference type="Proteomes" id="UP000683360">
    <property type="component" value="Unassembled WGS sequence"/>
</dbReference>
<keyword evidence="2" id="KW-0597">Phosphoprotein</keyword>
<organism evidence="4 5">
    <name type="scientific">Mytilus edulis</name>
    <name type="common">Blue mussel</name>
    <dbReference type="NCBI Taxonomy" id="6550"/>
    <lineage>
        <taxon>Eukaryota</taxon>
        <taxon>Metazoa</taxon>
        <taxon>Spiralia</taxon>
        <taxon>Lophotrochozoa</taxon>
        <taxon>Mollusca</taxon>
        <taxon>Bivalvia</taxon>
        <taxon>Autobranchia</taxon>
        <taxon>Pteriomorphia</taxon>
        <taxon>Mytilida</taxon>
        <taxon>Mytiloidea</taxon>
        <taxon>Mytilidae</taxon>
        <taxon>Mytilinae</taxon>
        <taxon>Mytilus</taxon>
    </lineage>
</organism>
<evidence type="ECO:0000313" key="5">
    <source>
        <dbReference type="Proteomes" id="UP000683360"/>
    </source>
</evidence>
<keyword evidence="5" id="KW-1185">Reference proteome</keyword>
<dbReference type="OrthoDB" id="10050735at2759"/>
<keyword evidence="1" id="KW-0596">Phosphopantetheine</keyword>
<name>A0A8S3UGT1_MYTED</name>
<dbReference type="SMART" id="SM00822">
    <property type="entry name" value="PKS_KR"/>
    <property type="match status" value="1"/>
</dbReference>
<dbReference type="GO" id="GO:0006633">
    <property type="term" value="P:fatty acid biosynthetic process"/>
    <property type="evidence" value="ECO:0007669"/>
    <property type="project" value="TreeGrafter"/>
</dbReference>
<dbReference type="PANTHER" id="PTHR43775:SF37">
    <property type="entry name" value="SI:DKEY-61P9.11"/>
    <property type="match status" value="1"/>
</dbReference>
<gene>
    <name evidence="4" type="ORF">MEDL_57478</name>
</gene>
<evidence type="ECO:0000313" key="4">
    <source>
        <dbReference type="EMBL" id="CAG2245467.1"/>
    </source>
</evidence>
<dbReference type="Pfam" id="PF08659">
    <property type="entry name" value="KR"/>
    <property type="match status" value="1"/>
</dbReference>
<dbReference type="Gene3D" id="3.40.50.720">
    <property type="entry name" value="NAD(P)-binding Rossmann-like Domain"/>
    <property type="match status" value="1"/>
</dbReference>
<reference evidence="4" key="1">
    <citation type="submission" date="2021-03" db="EMBL/GenBank/DDBJ databases">
        <authorList>
            <person name="Bekaert M."/>
        </authorList>
    </citation>
    <scope>NUCLEOTIDE SEQUENCE</scope>
</reference>
<dbReference type="GO" id="GO:0004312">
    <property type="term" value="F:fatty acid synthase activity"/>
    <property type="evidence" value="ECO:0007669"/>
    <property type="project" value="TreeGrafter"/>
</dbReference>
<dbReference type="PANTHER" id="PTHR43775">
    <property type="entry name" value="FATTY ACID SYNTHASE"/>
    <property type="match status" value="1"/>
</dbReference>
<protein>
    <recommendedName>
        <fullName evidence="3">Ketoreductase domain-containing protein</fullName>
    </recommendedName>
</protein>
<dbReference type="InterPro" id="IPR036291">
    <property type="entry name" value="NAD(P)-bd_dom_sf"/>
</dbReference>